<reference evidence="6 7" key="1">
    <citation type="submission" date="2020-08" db="EMBL/GenBank/DDBJ databases">
        <title>Genomic Encyclopedia of Type Strains, Phase III (KMG-III): the genomes of soil and plant-associated and newly described type strains.</title>
        <authorList>
            <person name="Whitman W."/>
        </authorList>
    </citation>
    <scope>NUCLEOTIDE SEQUENCE [LARGE SCALE GENOMIC DNA]</scope>
    <source>
        <strain evidence="6 7">CECT 8960</strain>
    </source>
</reference>
<dbReference type="PRINTS" id="PR00081">
    <property type="entry name" value="GDHRDH"/>
</dbReference>
<dbReference type="Proteomes" id="UP000520767">
    <property type="component" value="Unassembled WGS sequence"/>
</dbReference>
<evidence type="ECO:0000313" key="6">
    <source>
        <dbReference type="EMBL" id="MBB4906138.1"/>
    </source>
</evidence>
<feature type="region of interest" description="Disordered" evidence="4">
    <location>
        <begin position="359"/>
        <end position="379"/>
    </location>
</feature>
<evidence type="ECO:0000256" key="3">
    <source>
        <dbReference type="RuleBase" id="RU000363"/>
    </source>
</evidence>
<dbReference type="AlphaFoldDB" id="A0A7W7Q3G9"/>
<evidence type="ECO:0000256" key="1">
    <source>
        <dbReference type="ARBA" id="ARBA00006484"/>
    </source>
</evidence>
<dbReference type="EMBL" id="JACHJQ010000002">
    <property type="protein sequence ID" value="MBB4906138.1"/>
    <property type="molecule type" value="Genomic_DNA"/>
</dbReference>
<dbReference type="InterPro" id="IPR057326">
    <property type="entry name" value="KR_dom"/>
</dbReference>
<dbReference type="PANTHER" id="PTHR44196">
    <property type="entry name" value="DEHYDROGENASE/REDUCTASE SDR FAMILY MEMBER 7B"/>
    <property type="match status" value="1"/>
</dbReference>
<dbReference type="GO" id="GO:0016020">
    <property type="term" value="C:membrane"/>
    <property type="evidence" value="ECO:0007669"/>
    <property type="project" value="TreeGrafter"/>
</dbReference>
<dbReference type="RefSeq" id="WP_221463619.1">
    <property type="nucleotide sequence ID" value="NZ_JACHJQ010000002.1"/>
</dbReference>
<dbReference type="SUPFAM" id="SSF51735">
    <property type="entry name" value="NAD(P)-binding Rossmann-fold domains"/>
    <property type="match status" value="1"/>
</dbReference>
<organism evidence="6 7">
    <name type="scientific">Actinophytocola algeriensis</name>
    <dbReference type="NCBI Taxonomy" id="1768010"/>
    <lineage>
        <taxon>Bacteria</taxon>
        <taxon>Bacillati</taxon>
        <taxon>Actinomycetota</taxon>
        <taxon>Actinomycetes</taxon>
        <taxon>Pseudonocardiales</taxon>
        <taxon>Pseudonocardiaceae</taxon>
    </lineage>
</organism>
<feature type="compositionally biased region" description="Low complexity" evidence="4">
    <location>
        <begin position="367"/>
        <end position="379"/>
    </location>
</feature>
<dbReference type="InterPro" id="IPR002347">
    <property type="entry name" value="SDR_fam"/>
</dbReference>
<dbReference type="PRINTS" id="PR00080">
    <property type="entry name" value="SDRFAMILY"/>
</dbReference>
<feature type="domain" description="Ketoreductase" evidence="5">
    <location>
        <begin position="86"/>
        <end position="260"/>
    </location>
</feature>
<name>A0A7W7Q3G9_9PSEU</name>
<gene>
    <name evidence="6" type="ORF">FHR82_002355</name>
</gene>
<evidence type="ECO:0000256" key="2">
    <source>
        <dbReference type="ARBA" id="ARBA00023002"/>
    </source>
</evidence>
<evidence type="ECO:0000313" key="7">
    <source>
        <dbReference type="Proteomes" id="UP000520767"/>
    </source>
</evidence>
<proteinExistence type="inferred from homology"/>
<evidence type="ECO:0000259" key="5">
    <source>
        <dbReference type="SMART" id="SM00822"/>
    </source>
</evidence>
<dbReference type="SMART" id="SM00822">
    <property type="entry name" value="PKS_KR"/>
    <property type="match status" value="1"/>
</dbReference>
<keyword evidence="7" id="KW-1185">Reference proteome</keyword>
<protein>
    <submittedName>
        <fullName evidence="6">Short-subunit dehydrogenase</fullName>
    </submittedName>
</protein>
<accession>A0A7W7Q3G9</accession>
<dbReference type="Pfam" id="PF00106">
    <property type="entry name" value="adh_short"/>
    <property type="match status" value="1"/>
</dbReference>
<dbReference type="GO" id="GO:0016491">
    <property type="term" value="F:oxidoreductase activity"/>
    <property type="evidence" value="ECO:0007669"/>
    <property type="project" value="UniProtKB-KW"/>
</dbReference>
<dbReference type="InterPro" id="IPR036291">
    <property type="entry name" value="NAD(P)-bd_dom_sf"/>
</dbReference>
<evidence type="ECO:0000256" key="4">
    <source>
        <dbReference type="SAM" id="MobiDB-lite"/>
    </source>
</evidence>
<keyword evidence="2" id="KW-0560">Oxidoreductase</keyword>
<comment type="caution">
    <text evidence="6">The sequence shown here is derived from an EMBL/GenBank/DDBJ whole genome shotgun (WGS) entry which is preliminary data.</text>
</comment>
<sequence>MAFRFTIAIAILDVVLLTRSRTDDRCGGTRMSGAPVRMDAVVVRGDDELTGRCRLADYSGSRVSMRRPGPNGYLVRMFPKRIVKGRVVLVTGASAGIGRSVAARLATAGATVVTSARDGTRLRTAARYLPGTVDPVECDLTDQRQRREMIDYVVARHGRLDALVNNAGLGHVGLFGDIDQNSLREIVELNVIAVADLTRLTLPHIADRGGDVVMISSVAGWVPVPPLSLYSATKAAVNALVHALRREAPPGLRIHSINPGPVRTEWLLRAAGLRPSDDEGRRGCSFGTSPERVAEEVYRCLTGYRNRTVAVPRWFGAARLAGLPPLSNALDLALAPVAPLLARWARHYQDSLVTRARREQHGDLDDTTSTLPTSTTPRN</sequence>
<dbReference type="Gene3D" id="3.40.50.720">
    <property type="entry name" value="NAD(P)-binding Rossmann-like Domain"/>
    <property type="match status" value="1"/>
</dbReference>
<dbReference type="PANTHER" id="PTHR44196:SF1">
    <property type="entry name" value="DEHYDROGENASE_REDUCTASE SDR FAMILY MEMBER 7B"/>
    <property type="match status" value="1"/>
</dbReference>
<comment type="similarity">
    <text evidence="1 3">Belongs to the short-chain dehydrogenases/reductases (SDR) family.</text>
</comment>
<dbReference type="InterPro" id="IPR020904">
    <property type="entry name" value="Sc_DH/Rdtase_CS"/>
</dbReference>
<dbReference type="PROSITE" id="PS00061">
    <property type="entry name" value="ADH_SHORT"/>
    <property type="match status" value="1"/>
</dbReference>